<organism evidence="2 3">
    <name type="scientific">Mariniphaga sediminis</name>
    <dbReference type="NCBI Taxonomy" id="1628158"/>
    <lineage>
        <taxon>Bacteria</taxon>
        <taxon>Pseudomonadati</taxon>
        <taxon>Bacteroidota</taxon>
        <taxon>Bacteroidia</taxon>
        <taxon>Marinilabiliales</taxon>
        <taxon>Prolixibacteraceae</taxon>
        <taxon>Mariniphaga</taxon>
    </lineage>
</organism>
<dbReference type="Proteomes" id="UP000266441">
    <property type="component" value="Unassembled WGS sequence"/>
</dbReference>
<accession>A0A399D3Z0</accession>
<dbReference type="InterPro" id="IPR008969">
    <property type="entry name" value="CarboxyPept-like_regulatory"/>
</dbReference>
<keyword evidence="1" id="KW-0732">Signal</keyword>
<feature type="signal peptide" evidence="1">
    <location>
        <begin position="1"/>
        <end position="21"/>
    </location>
</feature>
<dbReference type="EMBL" id="QWET01000003">
    <property type="protein sequence ID" value="RIH66287.1"/>
    <property type="molecule type" value="Genomic_DNA"/>
</dbReference>
<keyword evidence="3" id="KW-1185">Reference proteome</keyword>
<protein>
    <submittedName>
        <fullName evidence="2">TonB-dependent receptor</fullName>
    </submittedName>
</protein>
<dbReference type="InterPro" id="IPR037066">
    <property type="entry name" value="Plug_dom_sf"/>
</dbReference>
<feature type="chain" id="PRO_5017313450" evidence="1">
    <location>
        <begin position="22"/>
        <end position="794"/>
    </location>
</feature>
<dbReference type="Gene3D" id="2.60.40.1120">
    <property type="entry name" value="Carboxypeptidase-like, regulatory domain"/>
    <property type="match status" value="1"/>
</dbReference>
<name>A0A399D3Z0_9BACT</name>
<dbReference type="Gene3D" id="2.170.130.10">
    <property type="entry name" value="TonB-dependent receptor, plug domain"/>
    <property type="match status" value="1"/>
</dbReference>
<dbReference type="OrthoDB" id="9804995at2"/>
<keyword evidence="2" id="KW-0675">Receptor</keyword>
<dbReference type="SUPFAM" id="SSF56935">
    <property type="entry name" value="Porins"/>
    <property type="match status" value="1"/>
</dbReference>
<proteinExistence type="predicted"/>
<dbReference type="RefSeq" id="WP_119348874.1">
    <property type="nucleotide sequence ID" value="NZ_QWET01000003.1"/>
</dbReference>
<sequence length="794" mass="90202">MRILKILSVLFLLHALKYSYAQEDKHYEQVVRGVVVDKQTQMPLPGAHVVLTGSDPLAATATNPEGEFRLTNVPLGRQRLVVSSIGYHNRQINNLIIHSARETVLFIEMEEKVETTQEVVVIGNYRKDQAMNKMASVSARAFTVEEAARYAGSREDVARMAMNFAGVSGANDQRNDIIIRGNTPGGILWQLEDVDIPNPNHFAASGTTGGPVGMLNNNTLRNSDFFSGAFPAEYTNVFSGVFDLKMRDGNNEKYELLGQAGFNGFELGAEGPLKKGSRSSFLVNYRYSTLKVFELLGINFGTSGVPYYQDLNFKVNVPFKKGKLTWFGLAGKSSISMLDSEDNETDMYTEEGMDLKTGSSLFVSGLKYAWFHNEKTYSRFVLSYIGQNGFTDLDQFDPGEEPEPFYREDNTETRLTFKYILNTKFSRQLSARSGFTVNRFGYNLNVKTWEEYDDKSYKLDNRKPVTEGPALYSGYSQLVYKFSDRFEIKPGLSFLWFGLNDKISVEPRLGINWKTGYRTSLNFGYGKHSKAQTMATYFMETIYNDGSVELTNSNLGFTGAHHWVLGFDALLSDHLRLKTETYYQYLYDVPVEALPSSYSVLNAGSSWGLNTRDLLINEGEGRNYGVEFTLEKFYHNDYYFLTTLSLFDSKYTGSDGKERNTAFNGNFVANALVGKEIRVKENAALVFDAKVVWAGGKRYTPIDLEASRNDEGNFNTVYKDELAYSKQFPDYFKADIKIGFRLNGKKVSQLWEFYIENITHHKNPINQLYSKSKDQIETVYQLGFFPMLNYRIYF</sequence>
<evidence type="ECO:0000313" key="3">
    <source>
        <dbReference type="Proteomes" id="UP000266441"/>
    </source>
</evidence>
<comment type="caution">
    <text evidence="2">The sequence shown here is derived from an EMBL/GenBank/DDBJ whole genome shotgun (WGS) entry which is preliminary data.</text>
</comment>
<gene>
    <name evidence="2" type="ORF">D1164_05080</name>
</gene>
<evidence type="ECO:0000256" key="1">
    <source>
        <dbReference type="SAM" id="SignalP"/>
    </source>
</evidence>
<dbReference type="AlphaFoldDB" id="A0A399D3Z0"/>
<dbReference type="Pfam" id="PF13715">
    <property type="entry name" value="CarbopepD_reg_2"/>
    <property type="match status" value="1"/>
</dbReference>
<evidence type="ECO:0000313" key="2">
    <source>
        <dbReference type="EMBL" id="RIH66287.1"/>
    </source>
</evidence>
<reference evidence="2 3" key="1">
    <citation type="journal article" date="2015" name="Int. J. Syst. Evol. Microbiol.">
        <title>Mariniphaga sediminis sp. nov., isolated from coastal sediment.</title>
        <authorList>
            <person name="Wang F.Q."/>
            <person name="Shen Q.Y."/>
            <person name="Chen G.J."/>
            <person name="Du Z.J."/>
        </authorList>
    </citation>
    <scope>NUCLEOTIDE SEQUENCE [LARGE SCALE GENOMIC DNA]</scope>
    <source>
        <strain evidence="2 3">SY21</strain>
    </source>
</reference>
<dbReference type="SUPFAM" id="SSF49464">
    <property type="entry name" value="Carboxypeptidase regulatory domain-like"/>
    <property type="match status" value="1"/>
</dbReference>